<sequence length="889" mass="100830">MHDNIEEIKQKIKKLEEQLKRANSILSLLSGPVDEEEIKEKLFKNRMVLATLYKTSHQYNEAFDLLDIVYDDLELDSNTASPQYIDVLEGLVECTKALNKKVECITYLSELFLRLSSITQTKYKEQIIKYLEVYKTQLSAQETIDLIDLVLQNLDSVSWTGSKVYSYAMNLKIKILSQLKQFEECYTCLNLLAEHQSTRNNRININNDALIAHLNAYSLACIKGYSIKEFSQKLINSYYQKMSSGEEVVFEPEVAENKLHLIKIAFLFNHLNVLPPSWFPPFKIQKPPAQFLMESRSEVSTDQTHLQPLSYAPEEEVQPIQEPVPVPEYMKIREKITLAWDKHGVAGYTDETQFIVEQLFIPRSLSPEQLEATDLKLPRGGILYGPPGTGKTLIARTIANDFIGKENVTVINGPALISKYVGQSAENLRRILDEAKKNPAVTYVVIIDEMDALVCSRDSSGEDLNRQIKADLTTTLLTYLDGVDAIENLMIIGLTNYFERLDEALIRPGRLDVHINIGLPNYKDRLAILRLYLCPLQEKNKVQASLDIEMLAEKSEGLSGAGIKAFIDSTMKRFGVSQLVSFDNGKYKIEDSSQIIPLNDTQFLSCLDDAIKKNRRKKTERELLQSRVFCPWNDSLRKNLAALLDKENSFAYLNPMIVNVTGKQGTGTTSCALNLFPEQPDKIVYMKAGELVNLSPKDQEKYIDDCFFKAISYEQGILIIDNMEDITSCHFNPRIYLRDKLKMPLDEGETLKVVMVSKNEESVQQLFNGQIACDETIRMPAIIKKAEISTLIKALKLGIDIRETPVELTARLTIKELKNHLLTFCNRYQSVERTLEGFLNYVNSPLSALKSASNAHRIFNKNQMPRPVSLSDKDNSSSALSNGIAISNE</sequence>
<reference evidence="3 4" key="1">
    <citation type="submission" date="2017-02" db="EMBL/GenBank/DDBJ databases">
        <title>Legionella quilivanii strain from human: case report and whole genome sequencing analysis.</title>
        <authorList>
            <person name="Lalancette C."/>
            <person name="Leduc J.-M."/>
            <person name="Levesque S."/>
            <person name="Fournier E."/>
            <person name="Saoud J."/>
            <person name="Faucher S.P."/>
            <person name="Bernard K."/>
            <person name="Martineau C."/>
            <person name="Longtin J."/>
        </authorList>
    </citation>
    <scope>NUCLEOTIDE SEQUENCE [LARGE SCALE GENOMIC DNA]</scope>
    <source>
        <strain evidence="3 4">ID143958</strain>
    </source>
</reference>
<dbReference type="Pfam" id="PF00004">
    <property type="entry name" value="AAA"/>
    <property type="match status" value="1"/>
</dbReference>
<dbReference type="RefSeq" id="WP_172458147.1">
    <property type="nucleotide sequence ID" value="NZ_MVJN01000004.1"/>
</dbReference>
<dbReference type="GO" id="GO:0016887">
    <property type="term" value="F:ATP hydrolysis activity"/>
    <property type="evidence" value="ECO:0007669"/>
    <property type="project" value="InterPro"/>
</dbReference>
<dbReference type="InterPro" id="IPR027417">
    <property type="entry name" value="P-loop_NTPase"/>
</dbReference>
<comment type="caution">
    <text evidence="3">The sequence shown here is derived from an EMBL/GenBank/DDBJ whole genome shotgun (WGS) entry which is preliminary data.</text>
</comment>
<dbReference type="GO" id="GO:0006891">
    <property type="term" value="P:intra-Golgi vesicle-mediated transport"/>
    <property type="evidence" value="ECO:0007669"/>
    <property type="project" value="TreeGrafter"/>
</dbReference>
<protein>
    <recommendedName>
        <fullName evidence="2">AAA+ ATPase domain-containing protein</fullName>
    </recommendedName>
</protein>
<dbReference type="GO" id="GO:0005524">
    <property type="term" value="F:ATP binding"/>
    <property type="evidence" value="ECO:0007669"/>
    <property type="project" value="InterPro"/>
</dbReference>
<gene>
    <name evidence="3" type="ORF">B1207_05925</name>
</gene>
<dbReference type="InterPro" id="IPR039812">
    <property type="entry name" value="Vesicle-fus_ATPase"/>
</dbReference>
<name>A0A364LK28_9GAMM</name>
<dbReference type="GO" id="GO:0043001">
    <property type="term" value="P:Golgi to plasma membrane protein transport"/>
    <property type="evidence" value="ECO:0007669"/>
    <property type="project" value="TreeGrafter"/>
</dbReference>
<dbReference type="SMART" id="SM00382">
    <property type="entry name" value="AAA"/>
    <property type="match status" value="1"/>
</dbReference>
<feature type="domain" description="AAA+ ATPase" evidence="2">
    <location>
        <begin position="377"/>
        <end position="521"/>
    </location>
</feature>
<dbReference type="PANTHER" id="PTHR23078">
    <property type="entry name" value="VESICULAR-FUSION PROTEIN NSF"/>
    <property type="match status" value="1"/>
</dbReference>
<dbReference type="InterPro" id="IPR003593">
    <property type="entry name" value="AAA+_ATPase"/>
</dbReference>
<evidence type="ECO:0000259" key="2">
    <source>
        <dbReference type="SMART" id="SM00382"/>
    </source>
</evidence>
<evidence type="ECO:0000313" key="4">
    <source>
        <dbReference type="Proteomes" id="UP000249458"/>
    </source>
</evidence>
<dbReference type="Gene3D" id="1.10.8.60">
    <property type="match status" value="1"/>
</dbReference>
<dbReference type="GO" id="GO:0035494">
    <property type="term" value="P:SNARE complex disassembly"/>
    <property type="evidence" value="ECO:0007669"/>
    <property type="project" value="InterPro"/>
</dbReference>
<feature type="compositionally biased region" description="Polar residues" evidence="1">
    <location>
        <begin position="876"/>
        <end position="889"/>
    </location>
</feature>
<accession>A0A364LK28</accession>
<evidence type="ECO:0000313" key="3">
    <source>
        <dbReference type="EMBL" id="RAP36967.1"/>
    </source>
</evidence>
<dbReference type="PANTHER" id="PTHR23078:SF2">
    <property type="entry name" value="VESICLE-FUSING ATPASE"/>
    <property type="match status" value="1"/>
</dbReference>
<dbReference type="InterPro" id="IPR003959">
    <property type="entry name" value="ATPase_AAA_core"/>
</dbReference>
<dbReference type="AlphaFoldDB" id="A0A364LK28"/>
<dbReference type="SUPFAM" id="SSF52540">
    <property type="entry name" value="P-loop containing nucleoside triphosphate hydrolases"/>
    <property type="match status" value="2"/>
</dbReference>
<feature type="region of interest" description="Disordered" evidence="1">
    <location>
        <begin position="863"/>
        <end position="889"/>
    </location>
</feature>
<dbReference type="EMBL" id="MVJN01000004">
    <property type="protein sequence ID" value="RAP36967.1"/>
    <property type="molecule type" value="Genomic_DNA"/>
</dbReference>
<organism evidence="3 4">
    <name type="scientific">Legionella quinlivanii</name>
    <dbReference type="NCBI Taxonomy" id="45073"/>
    <lineage>
        <taxon>Bacteria</taxon>
        <taxon>Pseudomonadati</taxon>
        <taxon>Pseudomonadota</taxon>
        <taxon>Gammaproteobacteria</taxon>
        <taxon>Legionellales</taxon>
        <taxon>Legionellaceae</taxon>
        <taxon>Legionella</taxon>
    </lineage>
</organism>
<dbReference type="Gene3D" id="3.40.50.300">
    <property type="entry name" value="P-loop containing nucleotide triphosphate hydrolases"/>
    <property type="match status" value="1"/>
</dbReference>
<proteinExistence type="predicted"/>
<dbReference type="Proteomes" id="UP000249458">
    <property type="component" value="Unassembled WGS sequence"/>
</dbReference>
<evidence type="ECO:0000256" key="1">
    <source>
        <dbReference type="SAM" id="MobiDB-lite"/>
    </source>
</evidence>